<dbReference type="OrthoDB" id="1094492at2"/>
<dbReference type="CDD" id="cd01185">
    <property type="entry name" value="INTN1_C_like"/>
    <property type="match status" value="1"/>
</dbReference>
<dbReference type="PANTHER" id="PTHR30349">
    <property type="entry name" value="PHAGE INTEGRASE-RELATED"/>
    <property type="match status" value="1"/>
</dbReference>
<dbReference type="EMBL" id="MORL01000005">
    <property type="protein sequence ID" value="OIN59094.1"/>
    <property type="molecule type" value="Genomic_DNA"/>
</dbReference>
<evidence type="ECO:0000256" key="3">
    <source>
        <dbReference type="ARBA" id="ARBA00023172"/>
    </source>
</evidence>
<dbReference type="InterPro" id="IPR035386">
    <property type="entry name" value="Arm-DNA-bind_5"/>
</dbReference>
<name>A0A1S2VK12_9BACT</name>
<dbReference type="AlphaFoldDB" id="A0A1S2VK12"/>
<keyword evidence="6" id="KW-1185">Reference proteome</keyword>
<dbReference type="Pfam" id="PF17293">
    <property type="entry name" value="Arm-DNA-bind_5"/>
    <property type="match status" value="1"/>
</dbReference>
<comment type="caution">
    <text evidence="5">The sequence shown here is derived from an EMBL/GenBank/DDBJ whole genome shotgun (WGS) entry which is preliminary data.</text>
</comment>
<keyword evidence="3" id="KW-0233">DNA recombination</keyword>
<protein>
    <recommendedName>
        <fullName evidence="4">Tyr recombinase domain-containing protein</fullName>
    </recommendedName>
</protein>
<gene>
    <name evidence="5" type="ORF">BLX24_12885</name>
</gene>
<dbReference type="InterPro" id="IPR010998">
    <property type="entry name" value="Integrase_recombinase_N"/>
</dbReference>
<dbReference type="InterPro" id="IPR050090">
    <property type="entry name" value="Tyrosine_recombinase_XerCD"/>
</dbReference>
<dbReference type="Gene3D" id="1.10.150.130">
    <property type="match status" value="1"/>
</dbReference>
<dbReference type="Pfam" id="PF00589">
    <property type="entry name" value="Phage_integrase"/>
    <property type="match status" value="1"/>
</dbReference>
<evidence type="ECO:0000313" key="5">
    <source>
        <dbReference type="EMBL" id="OIN59094.1"/>
    </source>
</evidence>
<accession>A0A1S2VK12</accession>
<dbReference type="SUPFAM" id="SSF56349">
    <property type="entry name" value="DNA breaking-rejoining enzymes"/>
    <property type="match status" value="1"/>
</dbReference>
<sequence length="416" mass="47494">MPQVKVMLYTSKVLADGSHPLRLRITKDGGRKYISLGESCDLKYWDTEKEGPRRNHPERTRLQSIIKKWETEYIEAARRLHDSGHPFTIDMLIDSVVEASKKPRKERKGAMLLDYLQTIIDQLQDAKKTGNANVYRDTRRVLSKFLQEKDYPLSSINVAFLNRLETYLRSEGCADTTLSVYFRTLRAAMNRGISEKLIPADLYPFSRHTTQRDKFSLSKFDTTTRKRAISKDDIRKIEAAEVSTARQILAKHLFLFSYYGGGINYVDMAQLRWRNVQSGRLQYVRQKTGGLFNLKLSPAAMAILDYYRPVTSTDPDAYVFGILDRQRHLTPVQISNRLHKIKGQVNSDLKDIGKLAGIDVPLTTYVARHSFATALKHSGVSTAVISEAMGHKTEAITQTYLASFENEMIDEAFNNL</sequence>
<organism evidence="5 6">
    <name type="scientific">Arsenicibacter rosenii</name>
    <dbReference type="NCBI Taxonomy" id="1750698"/>
    <lineage>
        <taxon>Bacteria</taxon>
        <taxon>Pseudomonadati</taxon>
        <taxon>Bacteroidota</taxon>
        <taxon>Cytophagia</taxon>
        <taxon>Cytophagales</taxon>
        <taxon>Spirosomataceae</taxon>
        <taxon>Arsenicibacter</taxon>
    </lineage>
</organism>
<dbReference type="Proteomes" id="UP000181790">
    <property type="component" value="Unassembled WGS sequence"/>
</dbReference>
<dbReference type="PROSITE" id="PS51898">
    <property type="entry name" value="TYR_RECOMBINASE"/>
    <property type="match status" value="1"/>
</dbReference>
<keyword evidence="2" id="KW-0238">DNA-binding</keyword>
<evidence type="ECO:0000256" key="1">
    <source>
        <dbReference type="ARBA" id="ARBA00008857"/>
    </source>
</evidence>
<dbReference type="Gene3D" id="1.10.443.10">
    <property type="entry name" value="Intergrase catalytic core"/>
    <property type="match status" value="1"/>
</dbReference>
<dbReference type="Pfam" id="PF13102">
    <property type="entry name" value="Phage_int_SAM_5"/>
    <property type="match status" value="1"/>
</dbReference>
<evidence type="ECO:0000259" key="4">
    <source>
        <dbReference type="PROSITE" id="PS51898"/>
    </source>
</evidence>
<evidence type="ECO:0000256" key="2">
    <source>
        <dbReference type="ARBA" id="ARBA00023125"/>
    </source>
</evidence>
<proteinExistence type="inferred from homology"/>
<evidence type="ECO:0000313" key="6">
    <source>
        <dbReference type="Proteomes" id="UP000181790"/>
    </source>
</evidence>
<dbReference type="PANTHER" id="PTHR30349:SF64">
    <property type="entry name" value="PROPHAGE INTEGRASE INTD-RELATED"/>
    <property type="match status" value="1"/>
</dbReference>
<dbReference type="GO" id="GO:0015074">
    <property type="term" value="P:DNA integration"/>
    <property type="evidence" value="ECO:0007669"/>
    <property type="project" value="InterPro"/>
</dbReference>
<dbReference type="InterPro" id="IPR013762">
    <property type="entry name" value="Integrase-like_cat_sf"/>
</dbReference>
<dbReference type="GO" id="GO:0006310">
    <property type="term" value="P:DNA recombination"/>
    <property type="evidence" value="ECO:0007669"/>
    <property type="project" value="UniProtKB-KW"/>
</dbReference>
<dbReference type="InterPro" id="IPR002104">
    <property type="entry name" value="Integrase_catalytic"/>
</dbReference>
<comment type="similarity">
    <text evidence="1">Belongs to the 'phage' integrase family.</text>
</comment>
<dbReference type="InterPro" id="IPR011010">
    <property type="entry name" value="DNA_brk_join_enz"/>
</dbReference>
<dbReference type="RefSeq" id="WP_071503546.1">
    <property type="nucleotide sequence ID" value="NZ_MORL01000005.1"/>
</dbReference>
<reference evidence="5 6" key="1">
    <citation type="submission" date="2016-10" db="EMBL/GenBank/DDBJ databases">
        <title>Arsenicibacter rosenii gen. nov., sp. nov., an efficient arsenic-methylating bacterium isolated from an arsenic-contaminated paddy soil.</title>
        <authorList>
            <person name="Huang K."/>
        </authorList>
    </citation>
    <scope>NUCLEOTIDE SEQUENCE [LARGE SCALE GENOMIC DNA]</scope>
    <source>
        <strain evidence="5 6">SM-1</strain>
    </source>
</reference>
<dbReference type="InterPro" id="IPR025269">
    <property type="entry name" value="SAM-like_dom"/>
</dbReference>
<dbReference type="GO" id="GO:0003677">
    <property type="term" value="F:DNA binding"/>
    <property type="evidence" value="ECO:0007669"/>
    <property type="project" value="UniProtKB-KW"/>
</dbReference>
<feature type="domain" description="Tyr recombinase" evidence="4">
    <location>
        <begin position="224"/>
        <end position="414"/>
    </location>
</feature>